<keyword evidence="2" id="KW-0472">Membrane</keyword>
<dbReference type="OrthoDB" id="66964at2759"/>
<keyword evidence="5" id="KW-1185">Reference proteome</keyword>
<dbReference type="CDD" id="cd06257">
    <property type="entry name" value="DnaJ"/>
    <property type="match status" value="1"/>
</dbReference>
<keyword evidence="2" id="KW-0812">Transmembrane</keyword>
<sequence>MEEAYKEAISASLSKSPFHMPDEEQFRKLMSSISSSILKELNEKNRIGGKLSKWQVQPILDAYIRDHQRARYDLSYRDHNGRYLACNCELSNIQVENEEAVTRRMYNDLFDNVSDFGTESNKFCSTVWGTWRDVGELIDKSDINPRKLVTSKHFENTTRNKTVDVDSEGYIKLSNIIARGYIHNPDKVEALQTSQFSLDVFLSSFPTAGIELPVNIPYIKCPTVKAKFRCEIEFQLKKGFVVYTWLKVFSLGINCAFDHQKTTKHTSHQFQITAELNQSQIRPREKPNINVSLAQAEDFLQAEATLREYKEQIEYDEDKLKIIKDVRDREIEDLCKPAPEERIFEEDDDLSDASTLSDDASDFSEISVDELMELSDSTASGLRDPEVKGNVSAIGSSNSDRQTLKTGENHLLSHAEQHLNTTRINSQNVANIETVSQAAYKAGKTVLEQKSAMFENAPNFNALTRGQKNAIGGFTFENLSDGRVRSNMGVNGKPTGLIEGDGKGFVQTRTGECQTPEYTDTTFVTKKGPKVTQYKYTNDADQMQMVTERFFNRWSRRDDATIKSPNLPSDFHLENMEVYGPPDAVDGRTFEVKTGPNSRKQIQPKGEINIDGVKTELPNVADVDKYLQENFTKLKDMASDVNVLRQERAKMAALEKQLQTKQTRLNKVRIKNPDQTQTIKALQSQIDDKIKGINKARKELKKQERAFEKESRKLKTTDDLAKNKAKRQMIKGAALQVAVGALIDGATTLIISISEQLELYKKGEITLLQLVGNVTKQTAVAVVRGGGVAAAMVGAQLGLQQMALASNSVISGIGKFGSTTLGPALLIGGLSFQTYGILSSYNQGAITTGEMQRQFGRMAATTGLSIGAMATSMAVFGGAGPAGLLIGAGCCIVVALGDYFFGDKFMRLFFDDDPKEIKIKQIQRCKEFEEKVINKAYELFGLEDNCSDEELIEAKKAGYLKYHPDKCKGSEEEKRENTMKFQALLCAFTLLKVRRCMK</sequence>
<keyword evidence="1" id="KW-0175">Coiled coil</keyword>
<evidence type="ECO:0000256" key="2">
    <source>
        <dbReference type="SAM" id="Phobius"/>
    </source>
</evidence>
<dbReference type="Gene3D" id="1.10.287.110">
    <property type="entry name" value="DnaJ domain"/>
    <property type="match status" value="1"/>
</dbReference>
<accession>A0A7M5V8X6</accession>
<feature type="transmembrane region" description="Helical" evidence="2">
    <location>
        <begin position="882"/>
        <end position="901"/>
    </location>
</feature>
<name>A0A7M5V8X6_9CNID</name>
<feature type="coiled-coil region" evidence="1">
    <location>
        <begin position="644"/>
        <end position="717"/>
    </location>
</feature>
<dbReference type="AlphaFoldDB" id="A0A7M5V8X6"/>
<dbReference type="EnsemblMetazoa" id="CLYHEMT011839.1">
    <property type="protein sequence ID" value="CLYHEMP011839.1"/>
    <property type="gene ID" value="CLYHEMG011839"/>
</dbReference>
<evidence type="ECO:0000256" key="1">
    <source>
        <dbReference type="SAM" id="Coils"/>
    </source>
</evidence>
<feature type="domain" description="J" evidence="3">
    <location>
        <begin position="935"/>
        <end position="998"/>
    </location>
</feature>
<dbReference type="InterPro" id="IPR001623">
    <property type="entry name" value="DnaJ_domain"/>
</dbReference>
<protein>
    <recommendedName>
        <fullName evidence="3">J domain-containing protein</fullName>
    </recommendedName>
</protein>
<dbReference type="SUPFAM" id="SSF46565">
    <property type="entry name" value="Chaperone J-domain"/>
    <property type="match status" value="1"/>
</dbReference>
<organism evidence="4 5">
    <name type="scientific">Clytia hemisphaerica</name>
    <dbReference type="NCBI Taxonomy" id="252671"/>
    <lineage>
        <taxon>Eukaryota</taxon>
        <taxon>Metazoa</taxon>
        <taxon>Cnidaria</taxon>
        <taxon>Hydrozoa</taxon>
        <taxon>Hydroidolina</taxon>
        <taxon>Leptothecata</taxon>
        <taxon>Obeliida</taxon>
        <taxon>Clytiidae</taxon>
        <taxon>Clytia</taxon>
    </lineage>
</organism>
<feature type="transmembrane region" description="Helical" evidence="2">
    <location>
        <begin position="733"/>
        <end position="753"/>
    </location>
</feature>
<dbReference type="Proteomes" id="UP000594262">
    <property type="component" value="Unplaced"/>
</dbReference>
<evidence type="ECO:0000259" key="3">
    <source>
        <dbReference type="PROSITE" id="PS50076"/>
    </source>
</evidence>
<evidence type="ECO:0000313" key="4">
    <source>
        <dbReference type="EnsemblMetazoa" id="CLYHEMP011839.1"/>
    </source>
</evidence>
<dbReference type="GeneID" id="136809858"/>
<dbReference type="PROSITE" id="PS50076">
    <property type="entry name" value="DNAJ_2"/>
    <property type="match status" value="1"/>
</dbReference>
<keyword evidence="2" id="KW-1133">Transmembrane helix</keyword>
<dbReference type="RefSeq" id="XP_066922514.1">
    <property type="nucleotide sequence ID" value="XM_067066413.1"/>
</dbReference>
<proteinExistence type="predicted"/>
<reference evidence="4" key="1">
    <citation type="submission" date="2021-01" db="UniProtKB">
        <authorList>
            <consortium name="EnsemblMetazoa"/>
        </authorList>
    </citation>
    <scope>IDENTIFICATION</scope>
</reference>
<dbReference type="InterPro" id="IPR036869">
    <property type="entry name" value="J_dom_sf"/>
</dbReference>
<evidence type="ECO:0000313" key="5">
    <source>
        <dbReference type="Proteomes" id="UP000594262"/>
    </source>
</evidence>
<feature type="transmembrane region" description="Helical" evidence="2">
    <location>
        <begin position="858"/>
        <end position="876"/>
    </location>
</feature>